<dbReference type="Pfam" id="PF04314">
    <property type="entry name" value="PCuAC"/>
    <property type="match status" value="1"/>
</dbReference>
<accession>H8Z1E9</accession>
<feature type="signal peptide" evidence="1">
    <location>
        <begin position="1"/>
        <end position="38"/>
    </location>
</feature>
<sequence length="184" mass="19365">MSKITDCFHCPSTRYAFSPVLIGALWLLAAAAAPMAFAADAAVAAAPMPLVQDAYARAVPPGQPNSAAFMRIINPTAEALALVDASSSVASVVELHTHVQEDGMMKMRRVERIDLPAKGEVILQPGGLHLMLIGLTQPLAAGDPVDLRLSFDNGATLALTAETRSIMGQMGMHGHRADQALPED</sequence>
<dbReference type="SUPFAM" id="SSF110087">
    <property type="entry name" value="DR1885-like metal-binding protein"/>
    <property type="match status" value="1"/>
</dbReference>
<proteinExistence type="predicted"/>
<dbReference type="HOGENOM" id="CLU_100939_1_2_6"/>
<organism evidence="2 3">
    <name type="scientific">Thiorhodovibrio frisius</name>
    <dbReference type="NCBI Taxonomy" id="631362"/>
    <lineage>
        <taxon>Bacteria</taxon>
        <taxon>Pseudomonadati</taxon>
        <taxon>Pseudomonadota</taxon>
        <taxon>Gammaproteobacteria</taxon>
        <taxon>Chromatiales</taxon>
        <taxon>Chromatiaceae</taxon>
        <taxon>Thiorhodovibrio</taxon>
    </lineage>
</organism>
<protein>
    <recommendedName>
        <fullName evidence="4">Copper chaperone PCu(A)C</fullName>
    </recommendedName>
</protein>
<evidence type="ECO:0000313" key="2">
    <source>
        <dbReference type="EMBL" id="EIC22498.1"/>
    </source>
</evidence>
<dbReference type="InterPro" id="IPR036182">
    <property type="entry name" value="PCuAC_sf"/>
</dbReference>
<dbReference type="AlphaFoldDB" id="H8Z1E9"/>
<evidence type="ECO:0000313" key="3">
    <source>
        <dbReference type="Proteomes" id="UP000002964"/>
    </source>
</evidence>
<name>H8Z1E9_9GAMM</name>
<evidence type="ECO:0000256" key="1">
    <source>
        <dbReference type="SAM" id="SignalP"/>
    </source>
</evidence>
<keyword evidence="3" id="KW-1185">Reference proteome</keyword>
<dbReference type="RefSeq" id="WP_009149389.1">
    <property type="nucleotide sequence ID" value="NZ_CP121471.1"/>
</dbReference>
<reference evidence="3" key="1">
    <citation type="submission" date="2011-06" db="EMBL/GenBank/DDBJ databases">
        <authorList>
            <consortium name="US DOE Joint Genome Institute (JGI-PGF)"/>
            <person name="Lucas S."/>
            <person name="Han J."/>
            <person name="Lapidus A."/>
            <person name="Cheng J.-F."/>
            <person name="Goodwin L."/>
            <person name="Pitluck S."/>
            <person name="Peters L."/>
            <person name="Land M.L."/>
            <person name="Hauser L."/>
            <person name="Vogl K."/>
            <person name="Liu Z."/>
            <person name="Overmann J."/>
            <person name="Frigaard N.-U."/>
            <person name="Bryant D.A."/>
            <person name="Woyke T.J."/>
        </authorList>
    </citation>
    <scope>NUCLEOTIDE SEQUENCE [LARGE SCALE GENOMIC DNA]</scope>
    <source>
        <strain evidence="3">970</strain>
    </source>
</reference>
<dbReference type="eggNOG" id="COG2847">
    <property type="taxonomic scope" value="Bacteria"/>
</dbReference>
<dbReference type="STRING" id="631362.Thi970DRAFT_02765"/>
<dbReference type="InterPro" id="IPR007410">
    <property type="entry name" value="LpqE-like"/>
</dbReference>
<dbReference type="Proteomes" id="UP000002964">
    <property type="component" value="Unassembled WGS sequence"/>
</dbReference>
<dbReference type="PANTHER" id="PTHR36302">
    <property type="entry name" value="BLR7088 PROTEIN"/>
    <property type="match status" value="1"/>
</dbReference>
<dbReference type="Gene3D" id="2.60.40.1890">
    <property type="entry name" value="PCu(A)C copper chaperone"/>
    <property type="match status" value="1"/>
</dbReference>
<dbReference type="EMBL" id="JH603169">
    <property type="protein sequence ID" value="EIC22498.1"/>
    <property type="molecule type" value="Genomic_DNA"/>
</dbReference>
<gene>
    <name evidence="2" type="ORF">Thi970DRAFT_02765</name>
</gene>
<evidence type="ECO:0008006" key="4">
    <source>
        <dbReference type="Google" id="ProtNLM"/>
    </source>
</evidence>
<reference evidence="2 3" key="2">
    <citation type="submission" date="2011-11" db="EMBL/GenBank/DDBJ databases">
        <authorList>
            <consortium name="US DOE Joint Genome Institute"/>
            <person name="Lucas S."/>
            <person name="Han J."/>
            <person name="Lapidus A."/>
            <person name="Cheng J.-F."/>
            <person name="Goodwin L."/>
            <person name="Pitluck S."/>
            <person name="Peters L."/>
            <person name="Ovchinnikova G."/>
            <person name="Zhang X."/>
            <person name="Detter J.C."/>
            <person name="Han C."/>
            <person name="Tapia R."/>
            <person name="Land M."/>
            <person name="Hauser L."/>
            <person name="Kyrpides N."/>
            <person name="Ivanova N."/>
            <person name="Pagani I."/>
            <person name="Vogl K."/>
            <person name="Liu Z."/>
            <person name="Overmann J."/>
            <person name="Frigaard N.-U."/>
            <person name="Bryant D."/>
            <person name="Woyke T."/>
        </authorList>
    </citation>
    <scope>NUCLEOTIDE SEQUENCE [LARGE SCALE GENOMIC DNA]</scope>
    <source>
        <strain evidence="2 3">970</strain>
    </source>
</reference>
<keyword evidence="1" id="KW-0732">Signal</keyword>
<dbReference type="PANTHER" id="PTHR36302:SF1">
    <property type="entry name" value="COPPER CHAPERONE PCU(A)C"/>
    <property type="match status" value="1"/>
</dbReference>
<dbReference type="InterPro" id="IPR058248">
    <property type="entry name" value="Lxx211020-like"/>
</dbReference>
<feature type="chain" id="PRO_5003617241" description="Copper chaperone PCu(A)C" evidence="1">
    <location>
        <begin position="39"/>
        <end position="184"/>
    </location>
</feature>